<feature type="compositionally biased region" description="Low complexity" evidence="1">
    <location>
        <begin position="613"/>
        <end position="631"/>
    </location>
</feature>
<dbReference type="EMBL" id="CP059572">
    <property type="protein sequence ID" value="QXJ22297.1"/>
    <property type="molecule type" value="Genomic_DNA"/>
</dbReference>
<name>A0ABX8QX42_9ACTN</name>
<sequence>MIERWRDVRAQGRAVTLGHLGVRPRGGLAAAYEGRAEELFEFLLGLRAALPVTARDAAALGGPLSALNVRLAARLRIVREPDGTLTAHDGHPVGRPIGDRPAAASAAGRVRGISADEHALLGGHPPAGRSRLAPEPPLVVLPTAGRAADVRDALAAHCAVMRRYGHAGLTVVVADDAPAPAAARALDEVCAWAGLAFGFEVIRFGEWAAGGGAGPKRVFRRRLTARPDVPRACAERTFAPGLPGTANAIFAAFAGRDVVWLEQDAAPWAPVTRDRPGGGPRTFVDVMDGAPADAGEEPVDVVHVIDRLAYAAHLEADPVEEQVADYEDTTFTVLGRPSSGRHPLPGMVHFHTCGHPDFRARASHHLVLDPRTPEPARRSLLSGGLPMRRLLADPPPTVSLRRWTSAFGTAVGLPAGRMPGPPTMWATSARLVDVAVGDLMQAFGVPGCVAGTGLRHSRGTVTDSGRGELSSYLFREEILWPLLHAAREALEEAAGGPGYAGRLRTAGDAVAGRAGRGGIVPPALGRVLRAELLADIRRARRSPHPDVRAYGEALAEKAGPTLPGPWQEYHARLEATAVAELLHYADQLRFWASLVDGGLIGEGRSPDGGRRPAALVPAPASTQAAARAVPR</sequence>
<organism evidence="2 3">
    <name type="scientific">Actinomadura graeca</name>
    <dbReference type="NCBI Taxonomy" id="2750812"/>
    <lineage>
        <taxon>Bacteria</taxon>
        <taxon>Bacillati</taxon>
        <taxon>Actinomycetota</taxon>
        <taxon>Actinomycetes</taxon>
        <taxon>Streptosporangiales</taxon>
        <taxon>Thermomonosporaceae</taxon>
        <taxon>Actinomadura</taxon>
    </lineage>
</organism>
<reference evidence="2" key="1">
    <citation type="submission" date="2020-07" db="EMBL/GenBank/DDBJ databases">
        <authorList>
            <person name="Tarantini F.S."/>
            <person name="Hong K.W."/>
            <person name="Chan K.G."/>
        </authorList>
    </citation>
    <scope>NUCLEOTIDE SEQUENCE</scope>
    <source>
        <strain evidence="2">32-07</strain>
    </source>
</reference>
<evidence type="ECO:0000313" key="2">
    <source>
        <dbReference type="EMBL" id="QXJ22297.1"/>
    </source>
</evidence>
<keyword evidence="3" id="KW-1185">Reference proteome</keyword>
<dbReference type="RefSeq" id="WP_231335518.1">
    <property type="nucleotide sequence ID" value="NZ_CP059572.1"/>
</dbReference>
<evidence type="ECO:0000256" key="1">
    <source>
        <dbReference type="SAM" id="MobiDB-lite"/>
    </source>
</evidence>
<gene>
    <name evidence="2" type="ORF">AGRA3207_003279</name>
</gene>
<protein>
    <submittedName>
        <fullName evidence="2">Uncharacterized protein</fullName>
    </submittedName>
</protein>
<proteinExistence type="predicted"/>
<dbReference type="Proteomes" id="UP001049518">
    <property type="component" value="Chromosome"/>
</dbReference>
<feature type="region of interest" description="Disordered" evidence="1">
    <location>
        <begin position="603"/>
        <end position="631"/>
    </location>
</feature>
<accession>A0ABX8QX42</accession>
<evidence type="ECO:0000313" key="3">
    <source>
        <dbReference type="Proteomes" id="UP001049518"/>
    </source>
</evidence>